<sequence length="252" mass="27699">MATLATYLAALLLAPSLPTALAKHIMIPNTSFNSQSDFDTDWNYLYPWGSDHNGAARMAKSQATLSNGVLTLTARRVNGEKPASHGGQQIAIRYLSGAVHAKEHFNVAPGGGYDFAGEFRATTARGTWPAFWLTAVEGWPPEVDMAEWKGSGKISFNTFNTSSQVRARDVAYPSPGEFHKILCEVRDENGKDVSVRFSMDGQVIETQYGRGFVGKAMYLWKAPRGHRGQNRTHCFKHETLKYGVTTHEGGCP</sequence>
<dbReference type="GeneID" id="4389885"/>
<evidence type="ECO:0000313" key="3">
    <source>
        <dbReference type="EMBL" id="EAQ91461.1"/>
    </source>
</evidence>
<feature type="signal peptide" evidence="1">
    <location>
        <begin position="1"/>
        <end position="22"/>
    </location>
</feature>
<dbReference type="GO" id="GO:0004553">
    <property type="term" value="F:hydrolase activity, hydrolyzing O-glycosyl compounds"/>
    <property type="evidence" value="ECO:0007669"/>
    <property type="project" value="InterPro"/>
</dbReference>
<dbReference type="VEuPathDB" id="FungiDB:CHGG_03396"/>
<feature type="domain" description="GH16" evidence="2">
    <location>
        <begin position="20"/>
        <end position="252"/>
    </location>
</feature>
<dbReference type="Gene3D" id="2.60.120.200">
    <property type="match status" value="1"/>
</dbReference>
<dbReference type="InParanoid" id="Q2H8Q8"/>
<evidence type="ECO:0000259" key="2">
    <source>
        <dbReference type="PROSITE" id="PS51762"/>
    </source>
</evidence>
<dbReference type="Proteomes" id="UP000001056">
    <property type="component" value="Unassembled WGS sequence"/>
</dbReference>
<dbReference type="OrthoDB" id="4524534at2759"/>
<reference evidence="4" key="1">
    <citation type="journal article" date="2015" name="Genome Announc.">
        <title>Draft genome sequence of the cellulolytic fungus Chaetomium globosum.</title>
        <authorList>
            <person name="Cuomo C.A."/>
            <person name="Untereiner W.A."/>
            <person name="Ma L.-J."/>
            <person name="Grabherr M."/>
            <person name="Birren B.W."/>
        </authorList>
    </citation>
    <scope>NUCLEOTIDE SEQUENCE [LARGE SCALE GENOMIC DNA]</scope>
    <source>
        <strain evidence="4">ATCC 6205 / CBS 148.51 / DSM 1962 / NBRC 6347 / NRRL 1970</strain>
    </source>
</reference>
<feature type="chain" id="PRO_5004209356" description="GH16 domain-containing protein" evidence="1">
    <location>
        <begin position="23"/>
        <end position="252"/>
    </location>
</feature>
<dbReference type="HOGENOM" id="CLU_077989_1_0_1"/>
<dbReference type="EMBL" id="CH408030">
    <property type="protein sequence ID" value="EAQ91461.1"/>
    <property type="molecule type" value="Genomic_DNA"/>
</dbReference>
<dbReference type="InterPro" id="IPR013320">
    <property type="entry name" value="ConA-like_dom_sf"/>
</dbReference>
<dbReference type="PROSITE" id="PS51762">
    <property type="entry name" value="GH16_2"/>
    <property type="match status" value="1"/>
</dbReference>
<proteinExistence type="predicted"/>
<gene>
    <name evidence="3" type="ORF">CHGG_03396</name>
</gene>
<keyword evidence="4" id="KW-1185">Reference proteome</keyword>
<dbReference type="InterPro" id="IPR000757">
    <property type="entry name" value="Beta-glucanase-like"/>
</dbReference>
<dbReference type="RefSeq" id="XP_001229912.1">
    <property type="nucleotide sequence ID" value="XM_001229911.1"/>
</dbReference>
<keyword evidence="1" id="KW-0732">Signal</keyword>
<dbReference type="GO" id="GO:0005975">
    <property type="term" value="P:carbohydrate metabolic process"/>
    <property type="evidence" value="ECO:0007669"/>
    <property type="project" value="InterPro"/>
</dbReference>
<dbReference type="STRING" id="306901.Q2H8Q8"/>
<organism evidence="3 4">
    <name type="scientific">Chaetomium globosum (strain ATCC 6205 / CBS 148.51 / DSM 1962 / NBRC 6347 / NRRL 1970)</name>
    <name type="common">Soil fungus</name>
    <dbReference type="NCBI Taxonomy" id="306901"/>
    <lineage>
        <taxon>Eukaryota</taxon>
        <taxon>Fungi</taxon>
        <taxon>Dikarya</taxon>
        <taxon>Ascomycota</taxon>
        <taxon>Pezizomycotina</taxon>
        <taxon>Sordariomycetes</taxon>
        <taxon>Sordariomycetidae</taxon>
        <taxon>Sordariales</taxon>
        <taxon>Chaetomiaceae</taxon>
        <taxon>Chaetomium</taxon>
    </lineage>
</organism>
<dbReference type="eggNOG" id="ENOG502S39Z">
    <property type="taxonomic scope" value="Eukaryota"/>
</dbReference>
<evidence type="ECO:0000313" key="4">
    <source>
        <dbReference type="Proteomes" id="UP000001056"/>
    </source>
</evidence>
<dbReference type="SUPFAM" id="SSF49899">
    <property type="entry name" value="Concanavalin A-like lectins/glucanases"/>
    <property type="match status" value="1"/>
</dbReference>
<dbReference type="OMA" id="YDISAEF"/>
<evidence type="ECO:0000256" key="1">
    <source>
        <dbReference type="SAM" id="SignalP"/>
    </source>
</evidence>
<dbReference type="AlphaFoldDB" id="Q2H8Q8"/>
<protein>
    <recommendedName>
        <fullName evidence="2">GH16 domain-containing protein</fullName>
    </recommendedName>
</protein>
<name>Q2H8Q8_CHAGB</name>
<accession>Q2H8Q8</accession>